<dbReference type="GO" id="GO:0005886">
    <property type="term" value="C:plasma membrane"/>
    <property type="evidence" value="ECO:0007669"/>
    <property type="project" value="TreeGrafter"/>
</dbReference>
<keyword evidence="7" id="KW-1185">Reference proteome</keyword>
<dbReference type="SUPFAM" id="SSF55073">
    <property type="entry name" value="Nucleotide cyclase"/>
    <property type="match status" value="1"/>
</dbReference>
<dbReference type="OrthoDB" id="9812260at2"/>
<feature type="domain" description="Response regulatory" evidence="4">
    <location>
        <begin position="2"/>
        <end position="118"/>
    </location>
</feature>
<dbReference type="SUPFAM" id="SSF52172">
    <property type="entry name" value="CheY-like"/>
    <property type="match status" value="1"/>
</dbReference>
<dbReference type="Pfam" id="PF00990">
    <property type="entry name" value="GGDEF"/>
    <property type="match status" value="1"/>
</dbReference>
<accession>A0A2S2CQK6</accession>
<dbReference type="KEGG" id="azz:DEW08_10725"/>
<evidence type="ECO:0000259" key="4">
    <source>
        <dbReference type="PROSITE" id="PS50110"/>
    </source>
</evidence>
<dbReference type="InterPro" id="IPR001789">
    <property type="entry name" value="Sig_transdc_resp-reg_receiver"/>
</dbReference>
<dbReference type="AlphaFoldDB" id="A0A2S2CQK6"/>
<dbReference type="RefSeq" id="WP_109326993.1">
    <property type="nucleotide sequence ID" value="NZ_CP029353.1"/>
</dbReference>
<dbReference type="GO" id="GO:0000160">
    <property type="term" value="P:phosphorelay signal transduction system"/>
    <property type="evidence" value="ECO:0007669"/>
    <property type="project" value="InterPro"/>
</dbReference>
<dbReference type="CDD" id="cd01949">
    <property type="entry name" value="GGDEF"/>
    <property type="match status" value="1"/>
</dbReference>
<dbReference type="PROSITE" id="PS50110">
    <property type="entry name" value="RESPONSE_REGULATORY"/>
    <property type="match status" value="1"/>
</dbReference>
<dbReference type="Proteomes" id="UP000245629">
    <property type="component" value="Chromosome 2"/>
</dbReference>
<sequence>MRILIVDDSPHHRNMMVYELNKLGCSTVTAGNGAEAIEATAHERFDVVMADIRLADMTGLELCWHLRTRQGLRHLYLIIMIPGSMTDQYHELVEAGADEFLRKPLDWKWASARLLAASRVVAMQRELERLATTDPLTGALNRRRFLERGAEEMTRSSRYERPLSLLMLDIDHFKRVNDTHGHATGDEAIRMTVRVCKSVLRGPDLIGRLGGEEFAVLLPETSPVNAYAAGQRLRERLAAASLPLEGGGALALTISIGLAWLTRADTSLEALMARADAALYRAKKAGRNRVEIEPQLPLSSLRGSTCPTLP</sequence>
<gene>
    <name evidence="6" type="ORF">DEW08_10725</name>
</gene>
<dbReference type="CDD" id="cd00156">
    <property type="entry name" value="REC"/>
    <property type="match status" value="1"/>
</dbReference>
<organism evidence="6 7">
    <name type="scientific">Azospirillum thermophilum</name>
    <dbReference type="NCBI Taxonomy" id="2202148"/>
    <lineage>
        <taxon>Bacteria</taxon>
        <taxon>Pseudomonadati</taxon>
        <taxon>Pseudomonadota</taxon>
        <taxon>Alphaproteobacteria</taxon>
        <taxon>Rhodospirillales</taxon>
        <taxon>Azospirillaceae</taxon>
        <taxon>Azospirillum</taxon>
    </lineage>
</organism>
<name>A0A2S2CQK6_9PROT</name>
<dbReference type="EMBL" id="CP029353">
    <property type="protein sequence ID" value="AWK86650.1"/>
    <property type="molecule type" value="Genomic_DNA"/>
</dbReference>
<evidence type="ECO:0000313" key="7">
    <source>
        <dbReference type="Proteomes" id="UP000245629"/>
    </source>
</evidence>
<dbReference type="GO" id="GO:0043709">
    <property type="term" value="P:cell adhesion involved in single-species biofilm formation"/>
    <property type="evidence" value="ECO:0007669"/>
    <property type="project" value="TreeGrafter"/>
</dbReference>
<dbReference type="InterPro" id="IPR043128">
    <property type="entry name" value="Rev_trsase/Diguanyl_cyclase"/>
</dbReference>
<dbReference type="Pfam" id="PF00072">
    <property type="entry name" value="Response_reg"/>
    <property type="match status" value="1"/>
</dbReference>
<dbReference type="NCBIfam" id="TIGR00254">
    <property type="entry name" value="GGDEF"/>
    <property type="match status" value="1"/>
</dbReference>
<evidence type="ECO:0000259" key="5">
    <source>
        <dbReference type="PROSITE" id="PS50887"/>
    </source>
</evidence>
<dbReference type="PANTHER" id="PTHR45138">
    <property type="entry name" value="REGULATORY COMPONENTS OF SENSORY TRANSDUCTION SYSTEM"/>
    <property type="match status" value="1"/>
</dbReference>
<dbReference type="GO" id="GO:0052621">
    <property type="term" value="F:diguanylate cyclase activity"/>
    <property type="evidence" value="ECO:0007669"/>
    <property type="project" value="UniProtKB-EC"/>
</dbReference>
<dbReference type="FunFam" id="3.30.70.270:FF:000001">
    <property type="entry name" value="Diguanylate cyclase domain protein"/>
    <property type="match status" value="1"/>
</dbReference>
<dbReference type="Gene3D" id="3.30.70.270">
    <property type="match status" value="1"/>
</dbReference>
<reference evidence="7" key="1">
    <citation type="submission" date="2018-05" db="EMBL/GenBank/DDBJ databases">
        <title>Azospirillum thermophila sp. nov., a novel isolated from hot spring.</title>
        <authorList>
            <person name="Zhao Z."/>
        </authorList>
    </citation>
    <scope>NUCLEOTIDE SEQUENCE [LARGE SCALE GENOMIC DNA]</scope>
    <source>
        <strain evidence="7">CFH 70021</strain>
    </source>
</reference>
<dbReference type="InterPro" id="IPR050469">
    <property type="entry name" value="Diguanylate_Cyclase"/>
</dbReference>
<feature type="modified residue" description="4-aspartylphosphate" evidence="3">
    <location>
        <position position="51"/>
    </location>
</feature>
<dbReference type="SMART" id="SM00448">
    <property type="entry name" value="REC"/>
    <property type="match status" value="1"/>
</dbReference>
<dbReference type="PANTHER" id="PTHR45138:SF9">
    <property type="entry name" value="DIGUANYLATE CYCLASE DGCM-RELATED"/>
    <property type="match status" value="1"/>
</dbReference>
<dbReference type="InterPro" id="IPR029787">
    <property type="entry name" value="Nucleotide_cyclase"/>
</dbReference>
<feature type="domain" description="GGDEF" evidence="5">
    <location>
        <begin position="161"/>
        <end position="295"/>
    </location>
</feature>
<comment type="catalytic activity">
    <reaction evidence="2">
        <text>2 GTP = 3',3'-c-di-GMP + 2 diphosphate</text>
        <dbReference type="Rhea" id="RHEA:24898"/>
        <dbReference type="ChEBI" id="CHEBI:33019"/>
        <dbReference type="ChEBI" id="CHEBI:37565"/>
        <dbReference type="ChEBI" id="CHEBI:58805"/>
        <dbReference type="EC" id="2.7.7.65"/>
    </reaction>
</comment>
<evidence type="ECO:0000313" key="6">
    <source>
        <dbReference type="EMBL" id="AWK86650.1"/>
    </source>
</evidence>
<dbReference type="InterPro" id="IPR011006">
    <property type="entry name" value="CheY-like_superfamily"/>
</dbReference>
<dbReference type="EC" id="2.7.7.65" evidence="1"/>
<evidence type="ECO:0000256" key="3">
    <source>
        <dbReference type="PROSITE-ProRule" id="PRU00169"/>
    </source>
</evidence>
<evidence type="ECO:0000256" key="1">
    <source>
        <dbReference type="ARBA" id="ARBA00012528"/>
    </source>
</evidence>
<dbReference type="InterPro" id="IPR000160">
    <property type="entry name" value="GGDEF_dom"/>
</dbReference>
<protein>
    <recommendedName>
        <fullName evidence="1">diguanylate cyclase</fullName>
        <ecNumber evidence="1">2.7.7.65</ecNumber>
    </recommendedName>
</protein>
<dbReference type="Gene3D" id="3.40.50.2300">
    <property type="match status" value="1"/>
</dbReference>
<dbReference type="SMART" id="SM00267">
    <property type="entry name" value="GGDEF"/>
    <property type="match status" value="1"/>
</dbReference>
<evidence type="ECO:0000256" key="2">
    <source>
        <dbReference type="ARBA" id="ARBA00034247"/>
    </source>
</evidence>
<dbReference type="PROSITE" id="PS50887">
    <property type="entry name" value="GGDEF"/>
    <property type="match status" value="1"/>
</dbReference>
<proteinExistence type="predicted"/>
<keyword evidence="3" id="KW-0597">Phosphoprotein</keyword>
<dbReference type="GO" id="GO:1902201">
    <property type="term" value="P:negative regulation of bacterial-type flagellum-dependent cell motility"/>
    <property type="evidence" value="ECO:0007669"/>
    <property type="project" value="TreeGrafter"/>
</dbReference>